<sequence length="124" mass="14493">MLRNSYQSSQDLGFIRRERPTTLINTRCDLCMAQRFNLNEPLVTHTAATSQLHDQAHIREGRFEPGICTRNGMTQWHPTQTNTLNGVWQVIPIETYRPSNLYLSLRDIYHRSYAKSTEDKKCHT</sequence>
<reference evidence="1 2" key="1">
    <citation type="submission" date="2014-04" db="EMBL/GenBank/DDBJ databases">
        <authorList>
            <consortium name="DOE Joint Genome Institute"/>
            <person name="Kuo A."/>
            <person name="Kohler A."/>
            <person name="Nagy L.G."/>
            <person name="Floudas D."/>
            <person name="Copeland A."/>
            <person name="Barry K.W."/>
            <person name="Cichocki N."/>
            <person name="Veneault-Fourrey C."/>
            <person name="LaButti K."/>
            <person name="Lindquist E.A."/>
            <person name="Lipzen A."/>
            <person name="Lundell T."/>
            <person name="Morin E."/>
            <person name="Murat C."/>
            <person name="Sun H."/>
            <person name="Tunlid A."/>
            <person name="Henrissat B."/>
            <person name="Grigoriev I.V."/>
            <person name="Hibbett D.S."/>
            <person name="Martin F."/>
            <person name="Nordberg H.P."/>
            <person name="Cantor M.N."/>
            <person name="Hua S.X."/>
        </authorList>
    </citation>
    <scope>NUCLEOTIDE SEQUENCE [LARGE SCALE GENOMIC DNA]</scope>
    <source>
        <strain evidence="1 2">Foug A</strain>
    </source>
</reference>
<evidence type="ECO:0000313" key="2">
    <source>
        <dbReference type="Proteomes" id="UP000053989"/>
    </source>
</evidence>
<gene>
    <name evidence="1" type="ORF">SCLCIDRAFT_871760</name>
</gene>
<dbReference type="AlphaFoldDB" id="A0A0C3DLA4"/>
<organism evidence="1 2">
    <name type="scientific">Scleroderma citrinum Foug A</name>
    <dbReference type="NCBI Taxonomy" id="1036808"/>
    <lineage>
        <taxon>Eukaryota</taxon>
        <taxon>Fungi</taxon>
        <taxon>Dikarya</taxon>
        <taxon>Basidiomycota</taxon>
        <taxon>Agaricomycotina</taxon>
        <taxon>Agaricomycetes</taxon>
        <taxon>Agaricomycetidae</taxon>
        <taxon>Boletales</taxon>
        <taxon>Sclerodermatineae</taxon>
        <taxon>Sclerodermataceae</taxon>
        <taxon>Scleroderma</taxon>
    </lineage>
</organism>
<keyword evidence="2" id="KW-1185">Reference proteome</keyword>
<proteinExistence type="predicted"/>
<evidence type="ECO:0000313" key="1">
    <source>
        <dbReference type="EMBL" id="KIM61465.1"/>
    </source>
</evidence>
<dbReference type="HOGENOM" id="CLU_2005276_0_0_1"/>
<name>A0A0C3DLA4_9AGAM</name>
<accession>A0A0C3DLA4</accession>
<dbReference type="Proteomes" id="UP000053989">
    <property type="component" value="Unassembled WGS sequence"/>
</dbReference>
<dbReference type="InParanoid" id="A0A0C3DLA4"/>
<protein>
    <submittedName>
        <fullName evidence="1">Uncharacterized protein</fullName>
    </submittedName>
</protein>
<dbReference type="EMBL" id="KN822051">
    <property type="protein sequence ID" value="KIM61465.1"/>
    <property type="molecule type" value="Genomic_DNA"/>
</dbReference>
<reference evidence="2" key="2">
    <citation type="submission" date="2015-01" db="EMBL/GenBank/DDBJ databases">
        <title>Evolutionary Origins and Diversification of the Mycorrhizal Mutualists.</title>
        <authorList>
            <consortium name="DOE Joint Genome Institute"/>
            <consortium name="Mycorrhizal Genomics Consortium"/>
            <person name="Kohler A."/>
            <person name="Kuo A."/>
            <person name="Nagy L.G."/>
            <person name="Floudas D."/>
            <person name="Copeland A."/>
            <person name="Barry K.W."/>
            <person name="Cichocki N."/>
            <person name="Veneault-Fourrey C."/>
            <person name="LaButti K."/>
            <person name="Lindquist E.A."/>
            <person name="Lipzen A."/>
            <person name="Lundell T."/>
            <person name="Morin E."/>
            <person name="Murat C."/>
            <person name="Riley R."/>
            <person name="Ohm R."/>
            <person name="Sun H."/>
            <person name="Tunlid A."/>
            <person name="Henrissat B."/>
            <person name="Grigoriev I.V."/>
            <person name="Hibbett D.S."/>
            <person name="Martin F."/>
        </authorList>
    </citation>
    <scope>NUCLEOTIDE SEQUENCE [LARGE SCALE GENOMIC DNA]</scope>
    <source>
        <strain evidence="2">Foug A</strain>
    </source>
</reference>